<dbReference type="Pfam" id="PF03466">
    <property type="entry name" value="LysR_substrate"/>
    <property type="match status" value="1"/>
</dbReference>
<proteinExistence type="inferred from homology"/>
<evidence type="ECO:0000256" key="3">
    <source>
        <dbReference type="ARBA" id="ARBA00023125"/>
    </source>
</evidence>
<dbReference type="PANTHER" id="PTHR30537">
    <property type="entry name" value="HTH-TYPE TRANSCRIPTIONAL REGULATOR"/>
    <property type="match status" value="1"/>
</dbReference>
<dbReference type="KEGG" id="ope:PU634_12070"/>
<keyword evidence="4" id="KW-0804">Transcription</keyword>
<dbReference type="Gene3D" id="3.40.190.290">
    <property type="match status" value="1"/>
</dbReference>
<keyword evidence="3" id="KW-0238">DNA-binding</keyword>
<dbReference type="InterPro" id="IPR005119">
    <property type="entry name" value="LysR_subst-bd"/>
</dbReference>
<name>A0AA50KMJ8_9GAMM</name>
<dbReference type="GO" id="GO:0006351">
    <property type="term" value="P:DNA-templated transcription"/>
    <property type="evidence" value="ECO:0007669"/>
    <property type="project" value="TreeGrafter"/>
</dbReference>
<comment type="similarity">
    <text evidence="1">Belongs to the LysR transcriptional regulatory family.</text>
</comment>
<dbReference type="EMBL" id="CP118224">
    <property type="protein sequence ID" value="WMC09846.1"/>
    <property type="molecule type" value="Genomic_DNA"/>
</dbReference>
<dbReference type="Pfam" id="PF00126">
    <property type="entry name" value="HTH_1"/>
    <property type="match status" value="1"/>
</dbReference>
<accession>A0AA50KMJ8</accession>
<evidence type="ECO:0000256" key="4">
    <source>
        <dbReference type="ARBA" id="ARBA00023163"/>
    </source>
</evidence>
<evidence type="ECO:0000313" key="7">
    <source>
        <dbReference type="Proteomes" id="UP001223802"/>
    </source>
</evidence>
<reference evidence="6 7" key="1">
    <citation type="submission" date="2023-02" db="EMBL/GenBank/DDBJ databases">
        <title>Complete genome sequence of a novel bacterium Oceanimonas sp. NTOU-MSR1 isolated from marine coast sediment.</title>
        <authorList>
            <person name="Yang H.-T."/>
            <person name="Chen Y.-L."/>
            <person name="Ho Y.-N."/>
        </authorList>
    </citation>
    <scope>NUCLEOTIDE SEQUENCE [LARGE SCALE GENOMIC DNA]</scope>
    <source>
        <strain evidence="6 7">NTOU-MSR1</strain>
    </source>
</reference>
<dbReference type="CDD" id="cd08422">
    <property type="entry name" value="PBP2_CrgA_like"/>
    <property type="match status" value="1"/>
</dbReference>
<dbReference type="PANTHER" id="PTHR30537:SF10">
    <property type="entry name" value="TRANSCRIPTIONAL REGULATOR-RELATED"/>
    <property type="match status" value="1"/>
</dbReference>
<dbReference type="AlphaFoldDB" id="A0AA50KMJ8"/>
<gene>
    <name evidence="6" type="ORF">PU634_12070</name>
</gene>
<dbReference type="SUPFAM" id="SSF46785">
    <property type="entry name" value="Winged helix' DNA-binding domain"/>
    <property type="match status" value="1"/>
</dbReference>
<evidence type="ECO:0000256" key="2">
    <source>
        <dbReference type="ARBA" id="ARBA00023015"/>
    </source>
</evidence>
<dbReference type="GO" id="GO:0043565">
    <property type="term" value="F:sequence-specific DNA binding"/>
    <property type="evidence" value="ECO:0007669"/>
    <property type="project" value="TreeGrafter"/>
</dbReference>
<dbReference type="InterPro" id="IPR036388">
    <property type="entry name" value="WH-like_DNA-bd_sf"/>
</dbReference>
<dbReference type="SUPFAM" id="SSF53850">
    <property type="entry name" value="Periplasmic binding protein-like II"/>
    <property type="match status" value="1"/>
</dbReference>
<feature type="domain" description="HTH lysR-type" evidence="5">
    <location>
        <begin position="1"/>
        <end position="60"/>
    </location>
</feature>
<keyword evidence="2" id="KW-0805">Transcription regulation</keyword>
<keyword evidence="7" id="KW-1185">Reference proteome</keyword>
<evidence type="ECO:0000259" key="5">
    <source>
        <dbReference type="PROSITE" id="PS50931"/>
    </source>
</evidence>
<dbReference type="Proteomes" id="UP001223802">
    <property type="component" value="Chromosome"/>
</dbReference>
<dbReference type="GO" id="GO:0003700">
    <property type="term" value="F:DNA-binding transcription factor activity"/>
    <property type="evidence" value="ECO:0007669"/>
    <property type="project" value="InterPro"/>
</dbReference>
<dbReference type="InterPro" id="IPR036390">
    <property type="entry name" value="WH_DNA-bd_sf"/>
</dbReference>
<dbReference type="InterPro" id="IPR058163">
    <property type="entry name" value="LysR-type_TF_proteobact-type"/>
</dbReference>
<dbReference type="Gene3D" id="1.10.10.10">
    <property type="entry name" value="Winged helix-like DNA-binding domain superfamily/Winged helix DNA-binding domain"/>
    <property type="match status" value="1"/>
</dbReference>
<dbReference type="PROSITE" id="PS50931">
    <property type="entry name" value="HTH_LYSR"/>
    <property type="match status" value="1"/>
</dbReference>
<dbReference type="FunFam" id="1.10.10.10:FF:000001">
    <property type="entry name" value="LysR family transcriptional regulator"/>
    <property type="match status" value="1"/>
</dbReference>
<sequence length="301" mass="33639">MRHLVEEMTTFAVVVQAGSITGAAKVLKRSKAYVSLQVSRLEDSIGLQLLYRTTRRIELTEAGRAYVDFCTQLLDITTEASKAVDVLKGEMSGIIRLSVPVSFGHVFLSEIISAFQAKYSSIQVQLELHNGIRDLKVEGLDMAIRISSQLDDDLVAIRIGELSTPIFGSPSYFAQYGRPGKIDDLVNHIAILHSRVDATGSWPFSVNSGLKRFHVPWRMSIDHYPLIREAALSGKGLARLPTYLVEKDVCEGRLDSVLNEFISPAQPIYLVYNYQGMLPLKNRRFIEFVKAWFSERATANG</sequence>
<protein>
    <submittedName>
        <fullName evidence="6">LysR family transcriptional regulator</fullName>
    </submittedName>
</protein>
<evidence type="ECO:0000256" key="1">
    <source>
        <dbReference type="ARBA" id="ARBA00009437"/>
    </source>
</evidence>
<organism evidence="6 7">
    <name type="scientific">Oceanimonas pelagia</name>
    <dbReference type="NCBI Taxonomy" id="3028314"/>
    <lineage>
        <taxon>Bacteria</taxon>
        <taxon>Pseudomonadati</taxon>
        <taxon>Pseudomonadota</taxon>
        <taxon>Gammaproteobacteria</taxon>
        <taxon>Aeromonadales</taxon>
        <taxon>Aeromonadaceae</taxon>
        <taxon>Oceanimonas</taxon>
    </lineage>
</organism>
<dbReference type="RefSeq" id="WP_306761062.1">
    <property type="nucleotide sequence ID" value="NZ_CP118224.1"/>
</dbReference>
<evidence type="ECO:0000313" key="6">
    <source>
        <dbReference type="EMBL" id="WMC09846.1"/>
    </source>
</evidence>
<dbReference type="InterPro" id="IPR000847">
    <property type="entry name" value="LysR_HTH_N"/>
</dbReference>